<dbReference type="InterPro" id="IPR036291">
    <property type="entry name" value="NAD(P)-bd_dom_sf"/>
</dbReference>
<protein>
    <submittedName>
        <fullName evidence="4">Polysaccharide biosynthesis protein</fullName>
    </submittedName>
</protein>
<reference evidence="4 5" key="1">
    <citation type="submission" date="2019-04" db="EMBL/GenBank/DDBJ databases">
        <title>Draft genome sequence of Gemmobacter aestuarii sp. nov.</title>
        <authorList>
            <person name="Hameed A."/>
            <person name="Lin S.-Y."/>
            <person name="Shahina M."/>
            <person name="Lai W.-A."/>
            <person name="Young C.-C."/>
        </authorList>
    </citation>
    <scope>NUCLEOTIDE SEQUENCE [LARGE SCALE GENOMIC DNA]</scope>
    <source>
        <strain evidence="4 5">CC-PW-75</strain>
    </source>
</reference>
<organism evidence="4 5">
    <name type="scientific">Aliigemmobacter aestuarii</name>
    <dbReference type="NCBI Taxonomy" id="1445661"/>
    <lineage>
        <taxon>Bacteria</taxon>
        <taxon>Pseudomonadati</taxon>
        <taxon>Pseudomonadota</taxon>
        <taxon>Alphaproteobacteria</taxon>
        <taxon>Rhodobacterales</taxon>
        <taxon>Paracoccaceae</taxon>
        <taxon>Aliigemmobacter</taxon>
    </lineage>
</organism>
<dbReference type="PANTHER" id="PTHR43318">
    <property type="entry name" value="UDP-N-ACETYLGLUCOSAMINE 4,6-DEHYDRATASE"/>
    <property type="match status" value="1"/>
</dbReference>
<feature type="transmembrane region" description="Helical" evidence="2">
    <location>
        <begin position="116"/>
        <end position="141"/>
    </location>
</feature>
<evidence type="ECO:0000313" key="5">
    <source>
        <dbReference type="Proteomes" id="UP000309450"/>
    </source>
</evidence>
<accession>A0A4S3MSB3</accession>
<feature type="domain" description="Polysaccharide biosynthesis protein CapD-like" evidence="3">
    <location>
        <begin position="287"/>
        <end position="583"/>
    </location>
</feature>
<dbReference type="InterPro" id="IPR003869">
    <property type="entry name" value="Polysac_CapD-like"/>
</dbReference>
<keyword evidence="2" id="KW-0472">Membrane</keyword>
<dbReference type="SUPFAM" id="SSF53335">
    <property type="entry name" value="S-adenosyl-L-methionine-dependent methyltransferases"/>
    <property type="match status" value="1"/>
</dbReference>
<feature type="transmembrane region" description="Helical" evidence="2">
    <location>
        <begin position="56"/>
        <end position="76"/>
    </location>
</feature>
<name>A0A4S3MSB3_9RHOB</name>
<evidence type="ECO:0000256" key="1">
    <source>
        <dbReference type="ARBA" id="ARBA00007430"/>
    </source>
</evidence>
<proteinExistence type="inferred from homology"/>
<dbReference type="Pfam" id="PF13727">
    <property type="entry name" value="CoA_binding_3"/>
    <property type="match status" value="1"/>
</dbReference>
<dbReference type="OrthoDB" id="9803111at2"/>
<evidence type="ECO:0000259" key="3">
    <source>
        <dbReference type="Pfam" id="PF02719"/>
    </source>
</evidence>
<dbReference type="Proteomes" id="UP000309450">
    <property type="component" value="Unassembled WGS sequence"/>
</dbReference>
<feature type="transmembrane region" description="Helical" evidence="2">
    <location>
        <begin position="88"/>
        <end position="110"/>
    </location>
</feature>
<sequence length="632" mass="67977">MNRIRQALFAYTTGMSRPQKRLVFLLVDAILAPAALMMTLGLFYSGTEVVWNTTEVLLTYLILGLVAAAVSAGFGLHRIKLKSYESSAILKTGGFTLVMTLALLLLTRLLPVPGVILFGLVLFLLAVAARVVMLYTLLWVLRLGQSKKRVLIYGAGTTGTQLVAALRSHETLIPVAFVDDNPGLHSMTVAGLKVIPSQRIGEYAADRGVDRVVLAMPSVSAPKLAQITRRLRQQGLQVQSLPSFAQLVGEEALIDKLTPVTPGQFLGRQQHGDSLPQGTEAYAGRSILVSGAGGSVGSELCRQLIAMRPRKLVLFEISELALYTIDRELRDAAEGTEVEICAVLGSVTDSRLARMVMIDHDVEVVFHAAAYKHVPLVEANPIAGLANNVLGTRTFADAANDTGVERFILISTDKAVRPTNVMGASKRLAELVVQDLAKRSHGTVFSMVRFGNVLGSSGSVIPLFKDQIARGGPITLTHEDVTRYFMTISEAARLVLLAGSFADGATANGGDVFVLDMGKPVRIRDLAVQMINAAGYSVRDSDNPNGDIEIVITGLRPGEKLHEELLIGEGLLTTPHSKILRAREAGLSELEMANALKDLRDAIVAGDAEAGRGVILRWVDGYHQPRTVANSQ</sequence>
<dbReference type="EMBL" id="SSND01000001">
    <property type="protein sequence ID" value="THD85440.1"/>
    <property type="molecule type" value="Genomic_DNA"/>
</dbReference>
<keyword evidence="2" id="KW-1133">Transmembrane helix</keyword>
<dbReference type="SUPFAM" id="SSF51735">
    <property type="entry name" value="NAD(P)-binding Rossmann-fold domains"/>
    <property type="match status" value="1"/>
</dbReference>
<dbReference type="PANTHER" id="PTHR43318:SF1">
    <property type="entry name" value="POLYSACCHARIDE BIOSYNTHESIS PROTEIN EPSC-RELATED"/>
    <property type="match status" value="1"/>
</dbReference>
<keyword evidence="5" id="KW-1185">Reference proteome</keyword>
<feature type="transmembrane region" description="Helical" evidence="2">
    <location>
        <begin position="21"/>
        <end position="44"/>
    </location>
</feature>
<evidence type="ECO:0000313" key="4">
    <source>
        <dbReference type="EMBL" id="THD85440.1"/>
    </source>
</evidence>
<dbReference type="Pfam" id="PF02719">
    <property type="entry name" value="Polysacc_synt_2"/>
    <property type="match status" value="1"/>
</dbReference>
<keyword evidence="2" id="KW-0812">Transmembrane</keyword>
<comment type="similarity">
    <text evidence="1">Belongs to the polysaccharide synthase family.</text>
</comment>
<dbReference type="InterPro" id="IPR029063">
    <property type="entry name" value="SAM-dependent_MTases_sf"/>
</dbReference>
<dbReference type="AlphaFoldDB" id="A0A4S3MSB3"/>
<evidence type="ECO:0000256" key="2">
    <source>
        <dbReference type="SAM" id="Phobius"/>
    </source>
</evidence>
<dbReference type="InterPro" id="IPR051203">
    <property type="entry name" value="Polysaccharide_Synthase-Rel"/>
</dbReference>
<dbReference type="CDD" id="cd05237">
    <property type="entry name" value="UDP_invert_4-6DH_SDR_e"/>
    <property type="match status" value="1"/>
</dbReference>
<gene>
    <name evidence="4" type="ORF">E7811_07015</name>
</gene>
<dbReference type="Gene3D" id="3.40.50.720">
    <property type="entry name" value="NAD(P)-binding Rossmann-like Domain"/>
    <property type="match status" value="2"/>
</dbReference>
<comment type="caution">
    <text evidence="4">The sequence shown here is derived from an EMBL/GenBank/DDBJ whole genome shotgun (WGS) entry which is preliminary data.</text>
</comment>